<evidence type="ECO:0000259" key="3">
    <source>
        <dbReference type="Pfam" id="PF14870"/>
    </source>
</evidence>
<dbReference type="OrthoDB" id="226401at2"/>
<keyword evidence="2" id="KW-0604">Photosystem II</keyword>
<evidence type="ECO:0000256" key="2">
    <source>
        <dbReference type="ARBA" id="ARBA00023276"/>
    </source>
</evidence>
<protein>
    <submittedName>
        <fullName evidence="4">Ycf48-like protein</fullName>
    </submittedName>
</protein>
<dbReference type="Gene3D" id="2.130.10.10">
    <property type="entry name" value="YVTN repeat-like/Quinoprotein amine dehydrogenase"/>
    <property type="match status" value="1"/>
</dbReference>
<dbReference type="GO" id="GO:0009523">
    <property type="term" value="C:photosystem II"/>
    <property type="evidence" value="ECO:0007669"/>
    <property type="project" value="UniProtKB-KW"/>
</dbReference>
<evidence type="ECO:0000313" key="4">
    <source>
        <dbReference type="EMBL" id="QDV22115.1"/>
    </source>
</evidence>
<dbReference type="Pfam" id="PF14870">
    <property type="entry name" value="PSII_BNR"/>
    <property type="match status" value="1"/>
</dbReference>
<dbReference type="InterPro" id="IPR028203">
    <property type="entry name" value="PSII_CF48-like_dom"/>
</dbReference>
<feature type="domain" description="Photosynthesis system II assembly factor Ycf48/Hcf136-like" evidence="3">
    <location>
        <begin position="28"/>
        <end position="117"/>
    </location>
</feature>
<dbReference type="InterPro" id="IPR015943">
    <property type="entry name" value="WD40/YVTN_repeat-like_dom_sf"/>
</dbReference>
<dbReference type="EMBL" id="CP036298">
    <property type="protein sequence ID" value="QDV22115.1"/>
    <property type="molecule type" value="Genomic_DNA"/>
</dbReference>
<name>A0A518G0J0_9BACT</name>
<keyword evidence="5" id="KW-1185">Reference proteome</keyword>
<proteinExistence type="predicted"/>
<dbReference type="Proteomes" id="UP000318017">
    <property type="component" value="Chromosome"/>
</dbReference>
<dbReference type="PANTHER" id="PTHR47199:SF2">
    <property type="entry name" value="PHOTOSYSTEM II STABILITY_ASSEMBLY FACTOR HCF136, CHLOROPLASTIC"/>
    <property type="match status" value="1"/>
</dbReference>
<dbReference type="GO" id="GO:0015979">
    <property type="term" value="P:photosynthesis"/>
    <property type="evidence" value="ECO:0007669"/>
    <property type="project" value="UniProtKB-KW"/>
</dbReference>
<accession>A0A518G0J0</accession>
<reference evidence="4 5" key="1">
    <citation type="submission" date="2019-02" db="EMBL/GenBank/DDBJ databases">
        <title>Deep-cultivation of Planctomycetes and their phenomic and genomic characterization uncovers novel biology.</title>
        <authorList>
            <person name="Wiegand S."/>
            <person name="Jogler M."/>
            <person name="Boedeker C."/>
            <person name="Pinto D."/>
            <person name="Vollmers J."/>
            <person name="Rivas-Marin E."/>
            <person name="Kohn T."/>
            <person name="Peeters S.H."/>
            <person name="Heuer A."/>
            <person name="Rast P."/>
            <person name="Oberbeckmann S."/>
            <person name="Bunk B."/>
            <person name="Jeske O."/>
            <person name="Meyerdierks A."/>
            <person name="Storesund J.E."/>
            <person name="Kallscheuer N."/>
            <person name="Luecker S."/>
            <person name="Lage O.M."/>
            <person name="Pohl T."/>
            <person name="Merkel B.J."/>
            <person name="Hornburger P."/>
            <person name="Mueller R.-W."/>
            <person name="Bruemmer F."/>
            <person name="Labrenz M."/>
            <person name="Spormann A.M."/>
            <person name="Op den Camp H."/>
            <person name="Overmann J."/>
            <person name="Amann R."/>
            <person name="Jetten M.S.M."/>
            <person name="Mascher T."/>
            <person name="Medema M.H."/>
            <person name="Devos D.P."/>
            <person name="Kaster A.-K."/>
            <person name="Ovreas L."/>
            <person name="Rohde M."/>
            <person name="Galperin M.Y."/>
            <person name="Jogler C."/>
        </authorList>
    </citation>
    <scope>NUCLEOTIDE SEQUENCE [LARGE SCALE GENOMIC DNA]</scope>
    <source>
        <strain evidence="4 5">Q31a</strain>
    </source>
</reference>
<dbReference type="PANTHER" id="PTHR47199">
    <property type="entry name" value="PHOTOSYSTEM II STABILITY/ASSEMBLY FACTOR HCF136, CHLOROPLASTIC"/>
    <property type="match status" value="1"/>
</dbReference>
<sequence>MDLRKCIPLLGLWIAWSCASGYAQDLIWELGPTGTKASLRGLHAVDDQVVWVAGSQGTVLRSTDGGSSWSNGSPSEHSDLEFRSIYAWDDREACVASAGVPAVILKTLDGGKSWRRVFEHSSASAFWDALRFWDAEHGIAFSDPVDGKLLIVETADRGASWQRVAVEKLPAALPGEAGFAASNSAMCLGSHGGVWIGLGGAVGERSRILYRPAWGADWKLAACPLSSSPTQGVFSIAGDAQSKLVAVGGDYRLGISDAPKITAATSSDGGATWTAASRPPEAFRSAVVTVPRGGAWEQAWVAVGPSGSDWSLDGRQWETFSRAGFHALAGGASEVFACGADGRFAILRRH</sequence>
<dbReference type="AlphaFoldDB" id="A0A518G0J0"/>
<dbReference type="SUPFAM" id="SSF110296">
    <property type="entry name" value="Oligoxyloglucan reducing end-specific cellobiohydrolase"/>
    <property type="match status" value="1"/>
</dbReference>
<evidence type="ECO:0000313" key="5">
    <source>
        <dbReference type="Proteomes" id="UP000318017"/>
    </source>
</evidence>
<organism evidence="4 5">
    <name type="scientific">Aureliella helgolandensis</name>
    <dbReference type="NCBI Taxonomy" id="2527968"/>
    <lineage>
        <taxon>Bacteria</taxon>
        <taxon>Pseudomonadati</taxon>
        <taxon>Planctomycetota</taxon>
        <taxon>Planctomycetia</taxon>
        <taxon>Pirellulales</taxon>
        <taxon>Pirellulaceae</taxon>
        <taxon>Aureliella</taxon>
    </lineage>
</organism>
<keyword evidence="1" id="KW-0602">Photosynthesis</keyword>
<dbReference type="RefSeq" id="WP_145073152.1">
    <property type="nucleotide sequence ID" value="NZ_CP036298.1"/>
</dbReference>
<dbReference type="KEGG" id="ahel:Q31a_03980"/>
<evidence type="ECO:0000256" key="1">
    <source>
        <dbReference type="ARBA" id="ARBA00022531"/>
    </source>
</evidence>
<gene>
    <name evidence="4" type="primary">hcf136_2</name>
    <name evidence="4" type="ORF">Q31a_03980</name>
</gene>